<dbReference type="GO" id="GO:0005524">
    <property type="term" value="F:ATP binding"/>
    <property type="evidence" value="ECO:0007669"/>
    <property type="project" value="UniProtKB-KW"/>
</dbReference>
<evidence type="ECO:0000256" key="2">
    <source>
        <dbReference type="ARBA" id="ARBA00022840"/>
    </source>
</evidence>
<dbReference type="SUPFAM" id="SSF52540">
    <property type="entry name" value="P-loop containing nucleoside triphosphate hydrolases"/>
    <property type="match status" value="1"/>
</dbReference>
<accession>A0A377KKV7</accession>
<sequence>MANVAIAGGIGNVLGQLSTFVVTGILILSKEISIGSFTATESLTANIFNTMGNVSQYISSINGVAPIFEKLNSIPIESYEPVSIQNHLPLGFSLKDVSYKYGAKTALNKINYTFGLNKKYAIVGESGSGKSTLLNIMSGKIKDYQGSVMLNNQEISTISYADLFEQMIVIDQKIHLFNTTIRENLLLDDDFSDETIWQALNEVGLKEFVEKLPNQLDSFVGENGNLISGGQAQRIAFARGILRNKNIMLIDEGTSNLDKDNSLLIEKNLLAKKNLTLIMITHRLSSTIESQLDGVLDLNHFSSVNV</sequence>
<protein>
    <submittedName>
        <fullName evidence="4">ABC transporter ATP-binding protein/permease</fullName>
        <ecNumber evidence="4">3.6.3.-</ecNumber>
    </submittedName>
</protein>
<dbReference type="GO" id="GO:0016887">
    <property type="term" value="F:ATP hydrolysis activity"/>
    <property type="evidence" value="ECO:0007669"/>
    <property type="project" value="InterPro"/>
</dbReference>
<proteinExistence type="predicted"/>
<dbReference type="PROSITE" id="PS00211">
    <property type="entry name" value="ABC_TRANSPORTER_1"/>
    <property type="match status" value="1"/>
</dbReference>
<dbReference type="SMART" id="SM00382">
    <property type="entry name" value="AAA"/>
    <property type="match status" value="1"/>
</dbReference>
<dbReference type="InterPro" id="IPR039421">
    <property type="entry name" value="Type_1_exporter"/>
</dbReference>
<dbReference type="PANTHER" id="PTHR24221:SF654">
    <property type="entry name" value="ATP-BINDING CASSETTE SUB-FAMILY B MEMBER 6"/>
    <property type="match status" value="1"/>
</dbReference>
<feature type="domain" description="ABC transporter" evidence="3">
    <location>
        <begin position="92"/>
        <end position="306"/>
    </location>
</feature>
<dbReference type="PANTHER" id="PTHR24221">
    <property type="entry name" value="ATP-BINDING CASSETTE SUB-FAMILY B"/>
    <property type="match status" value="1"/>
</dbReference>
<name>A0A377KKV7_9ENTE</name>
<dbReference type="EMBL" id="UGIF01000002">
    <property type="protein sequence ID" value="STP29825.1"/>
    <property type="molecule type" value="Genomic_DNA"/>
</dbReference>
<dbReference type="Pfam" id="PF00005">
    <property type="entry name" value="ABC_tran"/>
    <property type="match status" value="1"/>
</dbReference>
<gene>
    <name evidence="4" type="primary">msbA</name>
    <name evidence="4" type="ORF">NCTC8129_02055</name>
</gene>
<keyword evidence="2 4" id="KW-0067">ATP-binding</keyword>
<dbReference type="Proteomes" id="UP000254070">
    <property type="component" value="Unassembled WGS sequence"/>
</dbReference>
<dbReference type="PROSITE" id="PS50893">
    <property type="entry name" value="ABC_TRANSPORTER_2"/>
    <property type="match status" value="1"/>
</dbReference>
<dbReference type="Gene3D" id="3.40.50.300">
    <property type="entry name" value="P-loop containing nucleotide triphosphate hydrolases"/>
    <property type="match status" value="1"/>
</dbReference>
<dbReference type="CDD" id="cd03228">
    <property type="entry name" value="ABCC_MRP_Like"/>
    <property type="match status" value="1"/>
</dbReference>
<dbReference type="AlphaFoldDB" id="A0A377KKV7"/>
<reference evidence="4 5" key="1">
    <citation type="submission" date="2018-06" db="EMBL/GenBank/DDBJ databases">
        <authorList>
            <consortium name="Pathogen Informatics"/>
            <person name="Doyle S."/>
        </authorList>
    </citation>
    <scope>NUCLEOTIDE SEQUENCE [LARGE SCALE GENOMIC DNA]</scope>
    <source>
        <strain evidence="4 5">NCTC8129</strain>
    </source>
</reference>
<dbReference type="EC" id="3.6.3.-" evidence="4"/>
<dbReference type="InterPro" id="IPR003439">
    <property type="entry name" value="ABC_transporter-like_ATP-bd"/>
</dbReference>
<organism evidence="4 5">
    <name type="scientific">Enterococcus durans</name>
    <dbReference type="NCBI Taxonomy" id="53345"/>
    <lineage>
        <taxon>Bacteria</taxon>
        <taxon>Bacillati</taxon>
        <taxon>Bacillota</taxon>
        <taxon>Bacilli</taxon>
        <taxon>Lactobacillales</taxon>
        <taxon>Enterococcaceae</taxon>
        <taxon>Enterococcus</taxon>
    </lineage>
</organism>
<dbReference type="InterPro" id="IPR003593">
    <property type="entry name" value="AAA+_ATPase"/>
</dbReference>
<keyword evidence="4" id="KW-0378">Hydrolase</keyword>
<dbReference type="InterPro" id="IPR027417">
    <property type="entry name" value="P-loop_NTPase"/>
</dbReference>
<evidence type="ECO:0000259" key="3">
    <source>
        <dbReference type="PROSITE" id="PS50893"/>
    </source>
</evidence>
<dbReference type="InterPro" id="IPR017871">
    <property type="entry name" value="ABC_transporter-like_CS"/>
</dbReference>
<evidence type="ECO:0000256" key="1">
    <source>
        <dbReference type="ARBA" id="ARBA00022741"/>
    </source>
</evidence>
<keyword evidence="1" id="KW-0547">Nucleotide-binding</keyword>
<dbReference type="GO" id="GO:0034040">
    <property type="term" value="F:ATPase-coupled lipid transmembrane transporter activity"/>
    <property type="evidence" value="ECO:0007669"/>
    <property type="project" value="TreeGrafter"/>
</dbReference>
<evidence type="ECO:0000313" key="5">
    <source>
        <dbReference type="Proteomes" id="UP000254070"/>
    </source>
</evidence>
<evidence type="ECO:0000313" key="4">
    <source>
        <dbReference type="EMBL" id="STP29825.1"/>
    </source>
</evidence>